<name>A0AAP0C1C4_9ASPA</name>
<keyword evidence="2" id="KW-1185">Reference proteome</keyword>
<evidence type="ECO:0000313" key="2">
    <source>
        <dbReference type="Proteomes" id="UP001418222"/>
    </source>
</evidence>
<dbReference type="AlphaFoldDB" id="A0AAP0C1C4"/>
<protein>
    <submittedName>
        <fullName evidence="1">Uncharacterized protein</fullName>
    </submittedName>
</protein>
<sequence>MPLPVLAHSWGHELRPRPDISRAHREVEFFDGSSFNLSAEFVREYSLTADSKIKSVGGEKKKGPCKSGGDAFKSKRAKVVTEMLEETLFEKVVPQPCSEANILKVMQDALNQASLGDDQELPAPDILTTLATEGTSTRNADVIQTQCRAIARTQPHGPQAIVMACGSLHAIALSATDLCVSSARYIFIFNGEMFGSLLPSRMCQEQSEKHRLKFPHSSFDALSVLVWRSIQLISIRHFKNSAKRSLFESPRINCRRFFQKTRPYFIKETWLFLIPNSSPFIQYQHNHSSTMPNIPAILLGQFNAVMDQQKRTSL</sequence>
<reference evidence="1 2" key="1">
    <citation type="journal article" date="2022" name="Nat. Plants">
        <title>Genomes of leafy and leafless Platanthera orchids illuminate the evolution of mycoheterotrophy.</title>
        <authorList>
            <person name="Li M.H."/>
            <person name="Liu K.W."/>
            <person name="Li Z."/>
            <person name="Lu H.C."/>
            <person name="Ye Q.L."/>
            <person name="Zhang D."/>
            <person name="Wang J.Y."/>
            <person name="Li Y.F."/>
            <person name="Zhong Z.M."/>
            <person name="Liu X."/>
            <person name="Yu X."/>
            <person name="Liu D.K."/>
            <person name="Tu X.D."/>
            <person name="Liu B."/>
            <person name="Hao Y."/>
            <person name="Liao X.Y."/>
            <person name="Jiang Y.T."/>
            <person name="Sun W.H."/>
            <person name="Chen J."/>
            <person name="Chen Y.Q."/>
            <person name="Ai Y."/>
            <person name="Zhai J.W."/>
            <person name="Wu S.S."/>
            <person name="Zhou Z."/>
            <person name="Hsiao Y.Y."/>
            <person name="Wu W.L."/>
            <person name="Chen Y.Y."/>
            <person name="Lin Y.F."/>
            <person name="Hsu J.L."/>
            <person name="Li C.Y."/>
            <person name="Wang Z.W."/>
            <person name="Zhao X."/>
            <person name="Zhong W.Y."/>
            <person name="Ma X.K."/>
            <person name="Ma L."/>
            <person name="Huang J."/>
            <person name="Chen G.Z."/>
            <person name="Huang M.Z."/>
            <person name="Huang L."/>
            <person name="Peng D.H."/>
            <person name="Luo Y.B."/>
            <person name="Zou S.Q."/>
            <person name="Chen S.P."/>
            <person name="Lan S."/>
            <person name="Tsai W.C."/>
            <person name="Van de Peer Y."/>
            <person name="Liu Z.J."/>
        </authorList>
    </citation>
    <scope>NUCLEOTIDE SEQUENCE [LARGE SCALE GENOMIC DNA]</scope>
    <source>
        <strain evidence="1">Lor287</strain>
    </source>
</reference>
<dbReference type="EMBL" id="JBBWWQ010000001">
    <property type="protein sequence ID" value="KAK8957402.1"/>
    <property type="molecule type" value="Genomic_DNA"/>
</dbReference>
<gene>
    <name evidence="1" type="ORF">KSP39_PZI000793</name>
</gene>
<comment type="caution">
    <text evidence="1">The sequence shown here is derived from an EMBL/GenBank/DDBJ whole genome shotgun (WGS) entry which is preliminary data.</text>
</comment>
<evidence type="ECO:0000313" key="1">
    <source>
        <dbReference type="EMBL" id="KAK8957402.1"/>
    </source>
</evidence>
<accession>A0AAP0C1C4</accession>
<dbReference type="Proteomes" id="UP001418222">
    <property type="component" value="Unassembled WGS sequence"/>
</dbReference>
<proteinExistence type="predicted"/>
<organism evidence="1 2">
    <name type="scientific">Platanthera zijinensis</name>
    <dbReference type="NCBI Taxonomy" id="2320716"/>
    <lineage>
        <taxon>Eukaryota</taxon>
        <taxon>Viridiplantae</taxon>
        <taxon>Streptophyta</taxon>
        <taxon>Embryophyta</taxon>
        <taxon>Tracheophyta</taxon>
        <taxon>Spermatophyta</taxon>
        <taxon>Magnoliopsida</taxon>
        <taxon>Liliopsida</taxon>
        <taxon>Asparagales</taxon>
        <taxon>Orchidaceae</taxon>
        <taxon>Orchidoideae</taxon>
        <taxon>Orchideae</taxon>
        <taxon>Orchidinae</taxon>
        <taxon>Platanthera</taxon>
    </lineage>
</organism>